<dbReference type="OrthoDB" id="2196114at2759"/>
<keyword evidence="5" id="KW-1185">Reference proteome</keyword>
<dbReference type="AlphaFoldDB" id="A0A1Y2B8A9"/>
<dbReference type="SMART" id="SM00238">
    <property type="entry name" value="BIR"/>
    <property type="match status" value="2"/>
</dbReference>
<feature type="compositionally biased region" description="Polar residues" evidence="3">
    <location>
        <begin position="447"/>
        <end position="460"/>
    </location>
</feature>
<evidence type="ECO:0000256" key="1">
    <source>
        <dbReference type="ARBA" id="ARBA00022723"/>
    </source>
</evidence>
<dbReference type="STRING" id="71784.A0A1Y2B8A9"/>
<dbReference type="InterPro" id="IPR051190">
    <property type="entry name" value="Baculoviral_IAP"/>
</dbReference>
<feature type="compositionally biased region" description="Low complexity" evidence="3">
    <location>
        <begin position="389"/>
        <end position="403"/>
    </location>
</feature>
<gene>
    <name evidence="4" type="ORF">BCR39DRAFT_148558</name>
</gene>
<feature type="region of interest" description="Disordered" evidence="3">
    <location>
        <begin position="213"/>
        <end position="486"/>
    </location>
</feature>
<keyword evidence="2" id="KW-0862">Zinc</keyword>
<accession>A0A1Y2B8A9</accession>
<sequence>MQHLDARIASFKPVLRPKSRAKPSFPLSASTHPLLTPQNLAEAGFYHLSDQSDLDTPDSCKCFTCGLHLGGWDSDDDPHEEHVKRDNGCVWAEAVCRPKVEKTRRATDPTYQTVFLDAESLPGSSKSAAMREATYGKWWPHKARSGIPTPKQMAQAGFLYYGSTDSLDCVLCPWCEYSAEGWEPGDDPLEIHQSKSADCRFFIAVVEEASVEAETSKASRSTKSQTTKKSKRQTTVPSIPIDSQSEAVSENEAAEVERPASPVKSRRATRARPTTTKAKSGRGKQKAETVELEVDISEEEELQETASVAPTEVVESQVQATTKAKSKPRKPRATKASSKKGGAPEGEVEKTADTEEAPPSPPRATQLPISSVAPTESEQQSVPSRTIAPKPSKSTRPSKASSSQPRAPHAEEELKLKQPLTSQLDRFVNIPPSSPIPIPIAPLSKSQPSIQSTKQPQPHSSAGKVSPLPSPKSKSKSKSASASISRSTLDATLDNAAVQAQQVILSFSEQDLSKPLSENEKKMTLEEMVKFEYKRRYDQMKKEGEEMIRLWQQRASEGRKKIEAI</sequence>
<comment type="caution">
    <text evidence="4">The sequence shown here is derived from an EMBL/GenBank/DDBJ whole genome shotgun (WGS) entry which is preliminary data.</text>
</comment>
<name>A0A1Y2B8A9_9TREE</name>
<evidence type="ECO:0008006" key="6">
    <source>
        <dbReference type="Google" id="ProtNLM"/>
    </source>
</evidence>
<dbReference type="PANTHER" id="PTHR46771">
    <property type="entry name" value="DETERIN"/>
    <property type="match status" value="1"/>
</dbReference>
<evidence type="ECO:0000256" key="3">
    <source>
        <dbReference type="SAM" id="MobiDB-lite"/>
    </source>
</evidence>
<keyword evidence="1" id="KW-0479">Metal-binding</keyword>
<dbReference type="EMBL" id="MCFC01000020">
    <property type="protein sequence ID" value="ORY30335.1"/>
    <property type="molecule type" value="Genomic_DNA"/>
</dbReference>
<feature type="compositionally biased region" description="Acidic residues" evidence="3">
    <location>
        <begin position="290"/>
        <end position="303"/>
    </location>
</feature>
<dbReference type="CDD" id="cd00022">
    <property type="entry name" value="BIR"/>
    <property type="match status" value="1"/>
</dbReference>
<dbReference type="Proteomes" id="UP000193986">
    <property type="component" value="Unassembled WGS sequence"/>
</dbReference>
<feature type="compositionally biased region" description="Low complexity" evidence="3">
    <location>
        <begin position="213"/>
        <end position="225"/>
    </location>
</feature>
<dbReference type="Pfam" id="PF00653">
    <property type="entry name" value="BIR"/>
    <property type="match status" value="2"/>
</dbReference>
<evidence type="ECO:0000313" key="5">
    <source>
        <dbReference type="Proteomes" id="UP000193986"/>
    </source>
</evidence>
<evidence type="ECO:0000313" key="4">
    <source>
        <dbReference type="EMBL" id="ORY30335.1"/>
    </source>
</evidence>
<evidence type="ECO:0000256" key="2">
    <source>
        <dbReference type="ARBA" id="ARBA00022833"/>
    </source>
</evidence>
<dbReference type="InterPro" id="IPR001370">
    <property type="entry name" value="BIR_rpt"/>
</dbReference>
<dbReference type="Gene3D" id="1.10.1170.10">
    <property type="entry name" value="Inhibitor Of Apoptosis Protein (2mihbC-IAP-1), Chain A"/>
    <property type="match status" value="2"/>
</dbReference>
<proteinExistence type="predicted"/>
<dbReference type="GO" id="GO:0046872">
    <property type="term" value="F:metal ion binding"/>
    <property type="evidence" value="ECO:0007669"/>
    <property type="project" value="UniProtKB-KW"/>
</dbReference>
<feature type="compositionally biased region" description="Polar residues" evidence="3">
    <location>
        <begin position="367"/>
        <end position="384"/>
    </location>
</feature>
<dbReference type="SUPFAM" id="SSF57924">
    <property type="entry name" value="Inhibitor of apoptosis (IAP) repeat"/>
    <property type="match status" value="2"/>
</dbReference>
<dbReference type="PANTHER" id="PTHR46771:SF5">
    <property type="entry name" value="DETERIN"/>
    <property type="match status" value="1"/>
</dbReference>
<reference evidence="4 5" key="1">
    <citation type="submission" date="2016-07" db="EMBL/GenBank/DDBJ databases">
        <title>Pervasive Adenine N6-methylation of Active Genes in Fungi.</title>
        <authorList>
            <consortium name="DOE Joint Genome Institute"/>
            <person name="Mondo S.J."/>
            <person name="Dannebaum R.O."/>
            <person name="Kuo R.C."/>
            <person name="Labutti K."/>
            <person name="Haridas S."/>
            <person name="Kuo A."/>
            <person name="Salamov A."/>
            <person name="Ahrendt S.R."/>
            <person name="Lipzen A."/>
            <person name="Sullivan W."/>
            <person name="Andreopoulos W.B."/>
            <person name="Clum A."/>
            <person name="Lindquist E."/>
            <person name="Daum C."/>
            <person name="Ramamoorthy G.K."/>
            <person name="Gryganskyi A."/>
            <person name="Culley D."/>
            <person name="Magnuson J.K."/>
            <person name="James T.Y."/>
            <person name="O'Malley M.A."/>
            <person name="Stajich J.E."/>
            <person name="Spatafora J.W."/>
            <person name="Visel A."/>
            <person name="Grigoriev I.V."/>
        </authorList>
    </citation>
    <scope>NUCLEOTIDE SEQUENCE [LARGE SCALE GENOMIC DNA]</scope>
    <source>
        <strain evidence="4 5">68-887.2</strain>
    </source>
</reference>
<feature type="compositionally biased region" description="Basic residues" evidence="3">
    <location>
        <begin position="324"/>
        <end position="333"/>
    </location>
</feature>
<organism evidence="4 5">
    <name type="scientific">Naematelia encephala</name>
    <dbReference type="NCBI Taxonomy" id="71784"/>
    <lineage>
        <taxon>Eukaryota</taxon>
        <taxon>Fungi</taxon>
        <taxon>Dikarya</taxon>
        <taxon>Basidiomycota</taxon>
        <taxon>Agaricomycotina</taxon>
        <taxon>Tremellomycetes</taxon>
        <taxon>Tremellales</taxon>
        <taxon>Naemateliaceae</taxon>
        <taxon>Naematelia</taxon>
    </lineage>
</organism>
<feature type="compositionally biased region" description="Polar residues" evidence="3">
    <location>
        <begin position="314"/>
        <end position="323"/>
    </location>
</feature>
<protein>
    <recommendedName>
        <fullName evidence="6">BIR-domain-containing protein</fullName>
    </recommendedName>
</protein>
<dbReference type="InParanoid" id="A0A1Y2B8A9"/>
<dbReference type="PROSITE" id="PS50143">
    <property type="entry name" value="BIR_REPEAT_2"/>
    <property type="match status" value="2"/>
</dbReference>